<evidence type="ECO:0000256" key="1">
    <source>
        <dbReference type="SAM" id="Coils"/>
    </source>
</evidence>
<name>A0A1Y5RXC0_9RHOB</name>
<reference evidence="3 4" key="1">
    <citation type="submission" date="2017-03" db="EMBL/GenBank/DDBJ databases">
        <authorList>
            <person name="Afonso C.L."/>
            <person name="Miller P.J."/>
            <person name="Scott M.A."/>
            <person name="Spackman E."/>
            <person name="Goraichik I."/>
            <person name="Dimitrov K.M."/>
            <person name="Suarez D.L."/>
            <person name="Swayne D.E."/>
        </authorList>
    </citation>
    <scope>NUCLEOTIDE SEQUENCE [LARGE SCALE GENOMIC DNA]</scope>
    <source>
        <strain evidence="3 4">CECT 7680</strain>
    </source>
</reference>
<feature type="transmembrane region" description="Helical" evidence="2">
    <location>
        <begin position="14"/>
        <end position="37"/>
    </location>
</feature>
<gene>
    <name evidence="3" type="ORF">PSA7680_01205</name>
</gene>
<keyword evidence="2" id="KW-0812">Transmembrane</keyword>
<dbReference type="RefSeq" id="WP_085867755.1">
    <property type="nucleotide sequence ID" value="NZ_FWFQ01000006.1"/>
</dbReference>
<proteinExistence type="predicted"/>
<keyword evidence="4" id="KW-1185">Reference proteome</keyword>
<evidence type="ECO:0000313" key="4">
    <source>
        <dbReference type="Proteomes" id="UP000193409"/>
    </source>
</evidence>
<organism evidence="3 4">
    <name type="scientific">Pseudoruegeria aquimaris</name>
    <dbReference type="NCBI Taxonomy" id="393663"/>
    <lineage>
        <taxon>Bacteria</taxon>
        <taxon>Pseudomonadati</taxon>
        <taxon>Pseudomonadota</taxon>
        <taxon>Alphaproteobacteria</taxon>
        <taxon>Rhodobacterales</taxon>
        <taxon>Roseobacteraceae</taxon>
        <taxon>Pseudoruegeria</taxon>
    </lineage>
</organism>
<feature type="coiled-coil region" evidence="1">
    <location>
        <begin position="61"/>
        <end position="117"/>
    </location>
</feature>
<keyword evidence="1" id="KW-0175">Coiled coil</keyword>
<accession>A0A1Y5RXC0</accession>
<sequence length="159" mass="16865">MAEQNRFLKLLKDLALALLNATLLLALACLLVAYLTVKKVDGITATFASNLIEVQPVRDQLAALNDNLAGLRGDLADIRSASGEAGSEALQAVQARVQRIEGEVAQTREKVRALIDEPEILIDHAIETTAEEVKGIVRTTLNCAAPAEAPQLSTPAADG</sequence>
<dbReference type="AlphaFoldDB" id="A0A1Y5RXC0"/>
<protein>
    <submittedName>
        <fullName evidence="3">Uncharacterized protein</fullName>
    </submittedName>
</protein>
<keyword evidence="2" id="KW-0472">Membrane</keyword>
<dbReference type="OrthoDB" id="7862743at2"/>
<dbReference type="PROSITE" id="PS51257">
    <property type="entry name" value="PROKAR_LIPOPROTEIN"/>
    <property type="match status" value="1"/>
</dbReference>
<evidence type="ECO:0000256" key="2">
    <source>
        <dbReference type="SAM" id="Phobius"/>
    </source>
</evidence>
<keyword evidence="2" id="KW-1133">Transmembrane helix</keyword>
<dbReference type="Proteomes" id="UP000193409">
    <property type="component" value="Unassembled WGS sequence"/>
</dbReference>
<evidence type="ECO:0000313" key="3">
    <source>
        <dbReference type="EMBL" id="SLN27127.1"/>
    </source>
</evidence>
<dbReference type="EMBL" id="FWFQ01000006">
    <property type="protein sequence ID" value="SLN27127.1"/>
    <property type="molecule type" value="Genomic_DNA"/>
</dbReference>